<keyword evidence="8" id="KW-1185">Reference proteome</keyword>
<organism evidence="7 8">
    <name type="scientific">Sphingomonas rosea</name>
    <dbReference type="NCBI Taxonomy" id="335605"/>
    <lineage>
        <taxon>Bacteria</taxon>
        <taxon>Pseudomonadati</taxon>
        <taxon>Pseudomonadota</taxon>
        <taxon>Alphaproteobacteria</taxon>
        <taxon>Sphingomonadales</taxon>
        <taxon>Sphingomonadaceae</taxon>
        <taxon>Sphingomonas</taxon>
    </lineage>
</organism>
<accession>A0ABP7U5P0</accession>
<keyword evidence="4 6" id="KW-0732">Signal</keyword>
<name>A0ABP7U5P0_9SPHN</name>
<feature type="chain" id="PRO_5044984469" description="Dipeptidyl-peptidase" evidence="6">
    <location>
        <begin position="21"/>
        <end position="686"/>
    </location>
</feature>
<dbReference type="PANTHER" id="PTHR38469">
    <property type="entry name" value="PERIPLASMIC PEPTIDASE SUBFAMILY S1B"/>
    <property type="match status" value="1"/>
</dbReference>
<dbReference type="SUPFAM" id="SSF50494">
    <property type="entry name" value="Trypsin-like serine proteases"/>
    <property type="match status" value="1"/>
</dbReference>
<evidence type="ECO:0000256" key="6">
    <source>
        <dbReference type="RuleBase" id="RU366067"/>
    </source>
</evidence>
<keyword evidence="5 6" id="KW-0378">Hydrolase</keyword>
<keyword evidence="2 6" id="KW-0031">Aminopeptidase</keyword>
<evidence type="ECO:0000256" key="5">
    <source>
        <dbReference type="ARBA" id="ARBA00022801"/>
    </source>
</evidence>
<evidence type="ECO:0000313" key="8">
    <source>
        <dbReference type="Proteomes" id="UP001424459"/>
    </source>
</evidence>
<evidence type="ECO:0000313" key="7">
    <source>
        <dbReference type="EMBL" id="GAA4036425.1"/>
    </source>
</evidence>
<evidence type="ECO:0000256" key="4">
    <source>
        <dbReference type="ARBA" id="ARBA00022729"/>
    </source>
</evidence>
<keyword evidence="3 6" id="KW-0645">Protease</keyword>
<dbReference type="RefSeq" id="WP_344696544.1">
    <property type="nucleotide sequence ID" value="NZ_BAABBR010000001.1"/>
</dbReference>
<sequence>MRHSRLLIATALTMIPAAAAAEEGMWTFDNFPIAAANRDLGTSIDQKWLDKVRLASVRIGGASGGLVSPDGLVLTNEHVASGCVEDLSTPERNYVQTGFTPQSRAEERKCPGTVAEVLTAITDVTARMQAAGAGLSGEAFTRARSAEAGKIEAEACGADKSRRCQVVTLYRGGQFKLYTYRRYTDVRLAFAPEHRAAAFGGDLDNFAFPRFAVDAAFLRLYENGQPVKTPGYLRWNAAPPQENQPVFVSGSPGATQRLLTQAQLRTVQDVTLPLEQLINSELRGRLLQFAAQNEQNAFVAGQAISGIENTYKRGFGRQQSLIDQRFMAGRAKAEAEFRARVAADAALRQLIGDPWTELANLQPEVARLYPGYYMLEGRAGGGSQLYNWAEDLVRGAIEKTKPSGERLPEYGDARLAAVENGLLATRPTYPALDEVQLAWWLSKTREILTVDDPRIAQVLGKESPEGLAARLARGTKLGDPAVRKALWDGGLPAIKASTDPLIQFLLRIQDVTRATRTEYEAKVQAPTDRASEALAKARFAVFGTSLYPDATGTLRLTYGRLRGWTYQGRVIPYATTFGGLWQRATGAEPFDVAPRLLAAKDRIPASTILDVAASTDTIGGSSGSPAINAKGEIIGANFDSTVLTQRNAYGYDPELNRSVLVTTTAITAALRHAYGQSHLLAELGVR</sequence>
<reference evidence="8" key="1">
    <citation type="journal article" date="2019" name="Int. J. Syst. Evol. Microbiol.">
        <title>The Global Catalogue of Microorganisms (GCM) 10K type strain sequencing project: providing services to taxonomists for standard genome sequencing and annotation.</title>
        <authorList>
            <consortium name="The Broad Institute Genomics Platform"/>
            <consortium name="The Broad Institute Genome Sequencing Center for Infectious Disease"/>
            <person name="Wu L."/>
            <person name="Ma J."/>
        </authorList>
    </citation>
    <scope>NUCLEOTIDE SEQUENCE [LARGE SCALE GENOMIC DNA]</scope>
    <source>
        <strain evidence="8">JCM 17564</strain>
    </source>
</reference>
<keyword evidence="6" id="KW-0720">Serine protease</keyword>
<dbReference type="EMBL" id="BAABBR010000001">
    <property type="protein sequence ID" value="GAA4036425.1"/>
    <property type="molecule type" value="Genomic_DNA"/>
</dbReference>
<comment type="caution">
    <text evidence="7">The sequence shown here is derived from an EMBL/GenBank/DDBJ whole genome shotgun (WGS) entry which is preliminary data.</text>
</comment>
<evidence type="ECO:0000256" key="1">
    <source>
        <dbReference type="ARBA" id="ARBA00010491"/>
    </source>
</evidence>
<dbReference type="Pfam" id="PF10459">
    <property type="entry name" value="Peptidase_S46"/>
    <property type="match status" value="1"/>
</dbReference>
<dbReference type="InterPro" id="IPR009003">
    <property type="entry name" value="Peptidase_S1_PA"/>
</dbReference>
<gene>
    <name evidence="7" type="ORF">GCM10022281_16200</name>
</gene>
<dbReference type="InterPro" id="IPR019500">
    <property type="entry name" value="Pep_S46"/>
</dbReference>
<dbReference type="PANTHER" id="PTHR38469:SF1">
    <property type="entry name" value="PERIPLASMIC PEPTIDASE SUBFAMILY S1B"/>
    <property type="match status" value="1"/>
</dbReference>
<evidence type="ECO:0000256" key="2">
    <source>
        <dbReference type="ARBA" id="ARBA00022438"/>
    </source>
</evidence>
<dbReference type="EC" id="3.4.14.-" evidence="6"/>
<evidence type="ECO:0000256" key="3">
    <source>
        <dbReference type="ARBA" id="ARBA00022670"/>
    </source>
</evidence>
<comment type="similarity">
    <text evidence="1 6">Belongs to the peptidase S46 family.</text>
</comment>
<proteinExistence type="inferred from homology"/>
<protein>
    <recommendedName>
        <fullName evidence="6">Dipeptidyl-peptidase</fullName>
        <ecNumber evidence="6">3.4.14.-</ecNumber>
    </recommendedName>
</protein>
<dbReference type="Proteomes" id="UP001424459">
    <property type="component" value="Unassembled WGS sequence"/>
</dbReference>
<feature type="signal peptide" evidence="6">
    <location>
        <begin position="1"/>
        <end position="20"/>
    </location>
</feature>
<comment type="function">
    <text evidence="6">Catalyzes the removal of dipeptides from the N-terminus of oligopeptides.</text>
</comment>